<name>A0ABS7D469_9BACL</name>
<dbReference type="Proteomes" id="UP000812277">
    <property type="component" value="Unassembled WGS sequence"/>
</dbReference>
<comment type="caution">
    <text evidence="2">The sequence shown here is derived from an EMBL/GenBank/DDBJ whole genome shotgun (WGS) entry which is preliminary data.</text>
</comment>
<dbReference type="PROSITE" id="PS51257">
    <property type="entry name" value="PROKAR_LIPOPROTEIN"/>
    <property type="match status" value="1"/>
</dbReference>
<dbReference type="EMBL" id="JAHZIJ010000004">
    <property type="protein sequence ID" value="MBW7474719.1"/>
    <property type="molecule type" value="Genomic_DNA"/>
</dbReference>
<feature type="signal peptide" evidence="1">
    <location>
        <begin position="1"/>
        <end position="24"/>
    </location>
</feature>
<evidence type="ECO:0000313" key="3">
    <source>
        <dbReference type="Proteomes" id="UP000812277"/>
    </source>
</evidence>
<reference evidence="2 3" key="1">
    <citation type="submission" date="2021-07" db="EMBL/GenBank/DDBJ databases">
        <title>Paenibacillus radiodurans sp. nov., isolated from the southeastern edge of Tengger Desert.</title>
        <authorList>
            <person name="Zhang G."/>
        </authorList>
    </citation>
    <scope>NUCLEOTIDE SEQUENCE [LARGE SCALE GENOMIC DNA]</scope>
    <source>
        <strain evidence="2 3">DT7-4</strain>
    </source>
</reference>
<dbReference type="RefSeq" id="WP_219871964.1">
    <property type="nucleotide sequence ID" value="NZ_JAHZIJ010000004.1"/>
</dbReference>
<proteinExistence type="predicted"/>
<keyword evidence="1" id="KW-0732">Signal</keyword>
<feature type="chain" id="PRO_5046032913" evidence="1">
    <location>
        <begin position="25"/>
        <end position="214"/>
    </location>
</feature>
<keyword evidence="3" id="KW-1185">Reference proteome</keyword>
<accession>A0ABS7D469</accession>
<evidence type="ECO:0000313" key="2">
    <source>
        <dbReference type="EMBL" id="MBW7474719.1"/>
    </source>
</evidence>
<organism evidence="2 3">
    <name type="scientific">Paenibacillus oenotherae</name>
    <dbReference type="NCBI Taxonomy" id="1435645"/>
    <lineage>
        <taxon>Bacteria</taxon>
        <taxon>Bacillati</taxon>
        <taxon>Bacillota</taxon>
        <taxon>Bacilli</taxon>
        <taxon>Bacillales</taxon>
        <taxon>Paenibacillaceae</taxon>
        <taxon>Paenibacillus</taxon>
    </lineage>
</organism>
<gene>
    <name evidence="2" type="ORF">K0T92_08170</name>
</gene>
<protein>
    <submittedName>
        <fullName evidence="2">DUF1795 domain-containing protein</fullName>
    </submittedName>
</protein>
<dbReference type="Gene3D" id="3.40.1000.10">
    <property type="entry name" value="Mog1/PsbP, alpha/beta/alpha sandwich"/>
    <property type="match status" value="1"/>
</dbReference>
<evidence type="ECO:0000256" key="1">
    <source>
        <dbReference type="SAM" id="SignalP"/>
    </source>
</evidence>
<sequence>MKKFAKWSVIIMFMLVFATACSNANEEKKVDLGKVENGTYTNDYFGFSLTVPQGWQVQDAETMNEISEMGKDAIAGGDEDKKKDLDLAEKKTLNLLMFSKFEMGSVQLNPNFLSTAEKVSKLQGINSSKDYLEILKKMLTDSQLPYTFGETSTVTIGGQEFETIDASLNTGEVTVSQKYYCAIIEGYALSFAATYMDDESKADMDNIVNTIKFK</sequence>